<evidence type="ECO:0000313" key="2">
    <source>
        <dbReference type="EMBL" id="THW57110.1"/>
    </source>
</evidence>
<dbReference type="AlphaFoldDB" id="A0A4S8Z0F6"/>
<reference evidence="2 3" key="1">
    <citation type="submission" date="2018-10" db="EMBL/GenBank/DDBJ databases">
        <title>Fifty Aureobasidium pullulans genomes reveal a recombining polyextremotolerant generalist.</title>
        <authorList>
            <person name="Gostincar C."/>
            <person name="Turk M."/>
            <person name="Zajc J."/>
            <person name="Gunde-Cimerman N."/>
        </authorList>
    </citation>
    <scope>NUCLEOTIDE SEQUENCE [LARGE SCALE GENOMIC DNA]</scope>
    <source>
        <strain evidence="2 3">EXF-10751</strain>
    </source>
</reference>
<feature type="compositionally biased region" description="Low complexity" evidence="1">
    <location>
        <begin position="51"/>
        <end position="60"/>
    </location>
</feature>
<name>A0A4S8Z0F6_AURPU</name>
<dbReference type="Proteomes" id="UP000310421">
    <property type="component" value="Unassembled WGS sequence"/>
</dbReference>
<accession>A0A4S8Z0F6</accession>
<feature type="region of interest" description="Disordered" evidence="1">
    <location>
        <begin position="14"/>
        <end position="60"/>
    </location>
</feature>
<comment type="caution">
    <text evidence="2">The sequence shown here is derived from an EMBL/GenBank/DDBJ whole genome shotgun (WGS) entry which is preliminary data.</text>
</comment>
<feature type="compositionally biased region" description="Pro residues" evidence="1">
    <location>
        <begin position="34"/>
        <end position="50"/>
    </location>
</feature>
<feature type="region of interest" description="Disordered" evidence="1">
    <location>
        <begin position="104"/>
        <end position="154"/>
    </location>
</feature>
<organism evidence="2 3">
    <name type="scientific">Aureobasidium pullulans</name>
    <name type="common">Black yeast</name>
    <name type="synonym">Pullularia pullulans</name>
    <dbReference type="NCBI Taxonomy" id="5580"/>
    <lineage>
        <taxon>Eukaryota</taxon>
        <taxon>Fungi</taxon>
        <taxon>Dikarya</taxon>
        <taxon>Ascomycota</taxon>
        <taxon>Pezizomycotina</taxon>
        <taxon>Dothideomycetes</taxon>
        <taxon>Dothideomycetidae</taxon>
        <taxon>Dothideales</taxon>
        <taxon>Saccotheciaceae</taxon>
        <taxon>Aureobasidium</taxon>
    </lineage>
</organism>
<gene>
    <name evidence="2" type="ORF">D6D20_08234</name>
</gene>
<proteinExistence type="predicted"/>
<feature type="compositionally biased region" description="Polar residues" evidence="1">
    <location>
        <begin position="109"/>
        <end position="119"/>
    </location>
</feature>
<dbReference type="EMBL" id="QZAN01000128">
    <property type="protein sequence ID" value="THW57110.1"/>
    <property type="molecule type" value="Genomic_DNA"/>
</dbReference>
<feature type="compositionally biased region" description="Basic and acidic residues" evidence="1">
    <location>
        <begin position="127"/>
        <end position="139"/>
    </location>
</feature>
<sequence length="154" mass="17143">MDMCLREDMKSIIPKFGRGSFRESQSRGQQPFFAQPPPPPQQQPPPPAPFASPQSPAMAPRFIKKLKSMAKGLAKKIAGALKAAKDQYVSGSLRSLIAPGAYYHRNKTSNEATRRSPTASPAIRPRTRSEEKDEKERARLPRTTPAVRRMTLDD</sequence>
<evidence type="ECO:0000256" key="1">
    <source>
        <dbReference type="SAM" id="MobiDB-lite"/>
    </source>
</evidence>
<protein>
    <submittedName>
        <fullName evidence="2">Uncharacterized protein</fullName>
    </submittedName>
</protein>
<evidence type="ECO:0000313" key="3">
    <source>
        <dbReference type="Proteomes" id="UP000310421"/>
    </source>
</evidence>